<comment type="caution">
    <text evidence="2">The sequence shown here is derived from an EMBL/GenBank/DDBJ whole genome shotgun (WGS) entry which is preliminary data.</text>
</comment>
<dbReference type="Proteomes" id="UP000265520">
    <property type="component" value="Unassembled WGS sequence"/>
</dbReference>
<keyword evidence="3" id="KW-1185">Reference proteome</keyword>
<dbReference type="EMBL" id="LXQA010506473">
    <property type="protein sequence ID" value="MCI56069.1"/>
    <property type="molecule type" value="Genomic_DNA"/>
</dbReference>
<dbReference type="AlphaFoldDB" id="A0A392T4T5"/>
<name>A0A392T4T5_9FABA</name>
<accession>A0A392T4T5</accession>
<feature type="compositionally biased region" description="Basic and acidic residues" evidence="1">
    <location>
        <begin position="38"/>
        <end position="49"/>
    </location>
</feature>
<sequence length="49" mass="5674">SMHAVHEMNRATYIRQRRAADLPDEGPSNVPFPGNMPRFDDDHVRPEQD</sequence>
<evidence type="ECO:0000313" key="3">
    <source>
        <dbReference type="Proteomes" id="UP000265520"/>
    </source>
</evidence>
<protein>
    <submittedName>
        <fullName evidence="2">Uncharacterized protein</fullName>
    </submittedName>
</protein>
<proteinExistence type="predicted"/>
<evidence type="ECO:0000256" key="1">
    <source>
        <dbReference type="SAM" id="MobiDB-lite"/>
    </source>
</evidence>
<reference evidence="2 3" key="1">
    <citation type="journal article" date="2018" name="Front. Plant Sci.">
        <title>Red Clover (Trifolium pratense) and Zigzag Clover (T. medium) - A Picture of Genomic Similarities and Differences.</title>
        <authorList>
            <person name="Dluhosova J."/>
            <person name="Istvanek J."/>
            <person name="Nedelnik J."/>
            <person name="Repkova J."/>
        </authorList>
    </citation>
    <scope>NUCLEOTIDE SEQUENCE [LARGE SCALE GENOMIC DNA]</scope>
    <source>
        <strain evidence="3">cv. 10/8</strain>
        <tissue evidence="2">Leaf</tissue>
    </source>
</reference>
<feature type="region of interest" description="Disordered" evidence="1">
    <location>
        <begin position="1"/>
        <end position="49"/>
    </location>
</feature>
<organism evidence="2 3">
    <name type="scientific">Trifolium medium</name>
    <dbReference type="NCBI Taxonomy" id="97028"/>
    <lineage>
        <taxon>Eukaryota</taxon>
        <taxon>Viridiplantae</taxon>
        <taxon>Streptophyta</taxon>
        <taxon>Embryophyta</taxon>
        <taxon>Tracheophyta</taxon>
        <taxon>Spermatophyta</taxon>
        <taxon>Magnoliopsida</taxon>
        <taxon>eudicotyledons</taxon>
        <taxon>Gunneridae</taxon>
        <taxon>Pentapetalae</taxon>
        <taxon>rosids</taxon>
        <taxon>fabids</taxon>
        <taxon>Fabales</taxon>
        <taxon>Fabaceae</taxon>
        <taxon>Papilionoideae</taxon>
        <taxon>50 kb inversion clade</taxon>
        <taxon>NPAAA clade</taxon>
        <taxon>Hologalegina</taxon>
        <taxon>IRL clade</taxon>
        <taxon>Trifolieae</taxon>
        <taxon>Trifolium</taxon>
    </lineage>
</organism>
<feature type="non-terminal residue" evidence="2">
    <location>
        <position position="1"/>
    </location>
</feature>
<evidence type="ECO:0000313" key="2">
    <source>
        <dbReference type="EMBL" id="MCI56069.1"/>
    </source>
</evidence>